<comment type="caution">
    <text evidence="1">The sequence shown here is derived from an EMBL/GenBank/DDBJ whole genome shotgun (WGS) entry which is preliminary data.</text>
</comment>
<organism evidence="1 2">
    <name type="scientific">Halobaculum marinum</name>
    <dbReference type="NCBI Taxonomy" id="3031996"/>
    <lineage>
        <taxon>Archaea</taxon>
        <taxon>Methanobacteriati</taxon>
        <taxon>Methanobacteriota</taxon>
        <taxon>Stenosarchaea group</taxon>
        <taxon>Halobacteria</taxon>
        <taxon>Halobacteriales</taxon>
        <taxon>Haloferacaceae</taxon>
        <taxon>Halobaculum</taxon>
    </lineage>
</organism>
<reference evidence="1 2" key="1">
    <citation type="journal article" date="2019" name="Int. J. Syst. Evol. Microbiol.">
        <title>The Global Catalogue of Microorganisms (GCM) 10K type strain sequencing project: providing services to taxonomists for standard genome sequencing and annotation.</title>
        <authorList>
            <consortium name="The Broad Institute Genomics Platform"/>
            <consortium name="The Broad Institute Genome Sequencing Center for Infectious Disease"/>
            <person name="Wu L."/>
            <person name="Ma J."/>
        </authorList>
    </citation>
    <scope>NUCLEOTIDE SEQUENCE [LARGE SCALE GENOMIC DNA]</scope>
    <source>
        <strain evidence="1 2">DT55</strain>
    </source>
</reference>
<accession>A0ABD5WUB6</accession>
<name>A0ABD5WUB6_9EURY</name>
<dbReference type="GeneID" id="79270048"/>
<dbReference type="EMBL" id="JBHTAG010000002">
    <property type="protein sequence ID" value="MFC7096068.1"/>
    <property type="molecule type" value="Genomic_DNA"/>
</dbReference>
<dbReference type="AlphaFoldDB" id="A0ABD5WUB6"/>
<dbReference type="Proteomes" id="UP001596388">
    <property type="component" value="Unassembled WGS sequence"/>
</dbReference>
<proteinExistence type="predicted"/>
<evidence type="ECO:0000313" key="1">
    <source>
        <dbReference type="EMBL" id="MFC7096068.1"/>
    </source>
</evidence>
<dbReference type="RefSeq" id="WP_276236447.1">
    <property type="nucleotide sequence ID" value="NZ_CP119989.1"/>
</dbReference>
<keyword evidence="2" id="KW-1185">Reference proteome</keyword>
<evidence type="ECO:0008006" key="3">
    <source>
        <dbReference type="Google" id="ProtNLM"/>
    </source>
</evidence>
<protein>
    <recommendedName>
        <fullName evidence="3">DUF4062 domain-containing protein</fullName>
    </recommendedName>
</protein>
<sequence>MTEGHTMEHRIYIFEDNESNLKDLKSPLESHIDTERFRIEEFLGDDGNQSEFDDTEYVKELLADEDEGYPLLVILDAELNEYQSSTVRRADVREACSEFGIPLCVYHRDDGEYADPDSVKESDDQIIRLLPRNGGHEQMALKCAALIKGFDKIRTHLTERMAEASPEELFEPPSEFIKELDNVPISSKPDIDKYSWGQSESLSLLKENEGKEDAIRRKATVLGYWMVNQLLEYPGVLVNEIAAASYLGIDVEEFSTNNEIRSRFEDARYKGPFSEVGDYWWTAELDNILAMNTTVEDDGTVTTIDFLSREGIEVDSVMCVEEHEGAGYYCILENVPVCEEHSVSPEAWIPAGASLSRLREEAWMKLKGW</sequence>
<evidence type="ECO:0000313" key="2">
    <source>
        <dbReference type="Proteomes" id="UP001596388"/>
    </source>
</evidence>
<gene>
    <name evidence="1" type="ORF">ACFQKD_02025</name>
</gene>